<comment type="caution">
    <text evidence="1">The sequence shown here is derived from an EMBL/GenBank/DDBJ whole genome shotgun (WGS) entry which is preliminary data.</text>
</comment>
<accession>A0ABW5EB21</accession>
<evidence type="ECO:0000313" key="1">
    <source>
        <dbReference type="EMBL" id="MFD2309855.1"/>
    </source>
</evidence>
<dbReference type="Proteomes" id="UP001597425">
    <property type="component" value="Unassembled WGS sequence"/>
</dbReference>
<sequence>MKTIRKLALAGLLLAGCSQTSTYHIAVGDTPAIRALDGIYLQMEPLENGPLTVEVQPEPWRYQAVSSQAVAAQYSAPPPSPGTSPGQAAAAGAVGGLLGTLIAKGMVKDQAQAAAQQPAMPLVEKLMGRAIQRDVREGLVDGVLTSGFAAQHSLIYGPQTDRGLAVLKLQPSIKLTNRMDVFKFNINAELSRSGEQPLYRNSIEYWSAGTGYGDKLDNLAYWQVADLEAFYQELDSAIAHTSDYLAMSLDGALPEAQSQQATHKVAANGGWVMLRGNVIRAGDGLTVIRDLRGNIKIIRGSLMQ</sequence>
<dbReference type="PROSITE" id="PS51257">
    <property type="entry name" value="PROKAR_LIPOPROTEIN"/>
    <property type="match status" value="1"/>
</dbReference>
<reference evidence="2" key="1">
    <citation type="journal article" date="2019" name="Int. J. Syst. Evol. Microbiol.">
        <title>The Global Catalogue of Microorganisms (GCM) 10K type strain sequencing project: providing services to taxonomists for standard genome sequencing and annotation.</title>
        <authorList>
            <consortium name="The Broad Institute Genomics Platform"/>
            <consortium name="The Broad Institute Genome Sequencing Center for Infectious Disease"/>
            <person name="Wu L."/>
            <person name="Ma J."/>
        </authorList>
    </citation>
    <scope>NUCLEOTIDE SEQUENCE [LARGE SCALE GENOMIC DNA]</scope>
    <source>
        <strain evidence="2">KCTC 12848</strain>
    </source>
</reference>
<dbReference type="EMBL" id="JBHUJD010000005">
    <property type="protein sequence ID" value="MFD2309855.1"/>
    <property type="molecule type" value="Genomic_DNA"/>
</dbReference>
<name>A0ABW5EB21_9GAMM</name>
<organism evidence="1 2">
    <name type="scientific">Microbulbifer halophilus</name>
    <dbReference type="NCBI Taxonomy" id="453963"/>
    <lineage>
        <taxon>Bacteria</taxon>
        <taxon>Pseudomonadati</taxon>
        <taxon>Pseudomonadota</taxon>
        <taxon>Gammaproteobacteria</taxon>
        <taxon>Cellvibrionales</taxon>
        <taxon>Microbulbiferaceae</taxon>
        <taxon>Microbulbifer</taxon>
    </lineage>
</organism>
<protein>
    <recommendedName>
        <fullName evidence="3">Lipoprotein</fullName>
    </recommendedName>
</protein>
<gene>
    <name evidence="1" type="ORF">ACFSKX_05435</name>
</gene>
<dbReference type="RefSeq" id="WP_265720414.1">
    <property type="nucleotide sequence ID" value="NZ_JAPIVK010000003.1"/>
</dbReference>
<evidence type="ECO:0008006" key="3">
    <source>
        <dbReference type="Google" id="ProtNLM"/>
    </source>
</evidence>
<evidence type="ECO:0000313" key="2">
    <source>
        <dbReference type="Proteomes" id="UP001597425"/>
    </source>
</evidence>
<proteinExistence type="predicted"/>
<keyword evidence="2" id="KW-1185">Reference proteome</keyword>